<dbReference type="RefSeq" id="XP_042931845.1">
    <property type="nucleotide sequence ID" value="XM_043075911.1"/>
</dbReference>
<organism evidence="2">
    <name type="scientific">Brugia malayi</name>
    <name type="common">Filarial nematode worm</name>
    <dbReference type="NCBI Taxonomy" id="6279"/>
    <lineage>
        <taxon>Eukaryota</taxon>
        <taxon>Metazoa</taxon>
        <taxon>Ecdysozoa</taxon>
        <taxon>Nematoda</taxon>
        <taxon>Chromadorea</taxon>
        <taxon>Rhabditida</taxon>
        <taxon>Spirurina</taxon>
        <taxon>Spiruromorpha</taxon>
        <taxon>Filarioidea</taxon>
        <taxon>Onchocercidae</taxon>
        <taxon>Brugia</taxon>
    </lineage>
</organism>
<gene>
    <name evidence="2 4" type="primary">Bm18075</name>
    <name evidence="2" type="ORF">BM_BM18075</name>
</gene>
<reference evidence="2" key="2">
    <citation type="submission" date="2019-04" db="EMBL/GenBank/DDBJ databases">
        <authorList>
            <person name="Howe K."/>
            <person name="Paulini M."/>
            <person name="Williams G."/>
        </authorList>
    </citation>
    <scope>NUCLEOTIDE SEQUENCE [LARGE SCALE GENOMIC DNA]</scope>
    <source>
        <strain evidence="2">FR3</strain>
    </source>
</reference>
<keyword evidence="1" id="KW-0472">Membrane</keyword>
<dbReference type="EMBL" id="CAAKNF010000196">
    <property type="protein sequence ID" value="VIO89855.1"/>
    <property type="molecule type" value="Genomic_DNA"/>
</dbReference>
<dbReference type="OrthoDB" id="5804890at2759"/>
<evidence type="ECO:0000313" key="2">
    <source>
        <dbReference type="EMBL" id="VIO89855.1"/>
    </source>
</evidence>
<evidence type="ECO:0000313" key="4">
    <source>
        <dbReference type="WBParaSite" id="Bm18075a.1"/>
    </source>
</evidence>
<dbReference type="Proteomes" id="UP000006672">
    <property type="component" value="Unassembled WGS sequence"/>
</dbReference>
<dbReference type="GeneID" id="66059165"/>
<keyword evidence="1" id="KW-0812">Transmembrane</keyword>
<reference evidence="3" key="1">
    <citation type="journal article" date="2007" name="Science">
        <title>Draft genome of the filarial nematode parasite Brugia malayi.</title>
        <authorList>
            <person name="Ghedin E."/>
            <person name="Wang S."/>
            <person name="Spiro D."/>
            <person name="Caler E."/>
            <person name="Zhao Q."/>
            <person name="Crabtree J."/>
            <person name="Allen J.E."/>
            <person name="Delcher A.L."/>
            <person name="Guiliano D.B."/>
            <person name="Miranda-Saavedra D."/>
            <person name="Angiuoli S.V."/>
            <person name="Creasy T."/>
            <person name="Amedeo P."/>
            <person name="Haas B."/>
            <person name="El-Sayed N.M."/>
            <person name="Wortman J.R."/>
            <person name="Feldblyum T."/>
            <person name="Tallon L."/>
            <person name="Schatz M."/>
            <person name="Shumway M."/>
            <person name="Koo H."/>
            <person name="Salzberg S.L."/>
            <person name="Schobel S."/>
            <person name="Pertea M."/>
            <person name="Pop M."/>
            <person name="White O."/>
            <person name="Barton G.J."/>
            <person name="Carlow C.K."/>
            <person name="Crawford M.J."/>
            <person name="Daub J."/>
            <person name="Dimmic M.W."/>
            <person name="Estes C.F."/>
            <person name="Foster J.M."/>
            <person name="Ganatra M."/>
            <person name="Gregory W.F."/>
            <person name="Johnson N.M."/>
            <person name="Jin J."/>
            <person name="Komuniecki R."/>
            <person name="Korf I."/>
            <person name="Kumar S."/>
            <person name="Laney S."/>
            <person name="Li B.W."/>
            <person name="Li W."/>
            <person name="Lindblom T.H."/>
            <person name="Lustigman S."/>
            <person name="Ma D."/>
            <person name="Maina C.V."/>
            <person name="Martin D.M."/>
            <person name="McCarter J.P."/>
            <person name="McReynolds L."/>
            <person name="Mitreva M."/>
            <person name="Nutman T.B."/>
            <person name="Parkinson J."/>
            <person name="Peregrin-Alvarez J.M."/>
            <person name="Poole C."/>
            <person name="Ren Q."/>
            <person name="Saunders L."/>
            <person name="Sluder A.E."/>
            <person name="Smith K."/>
            <person name="Stanke M."/>
            <person name="Unnasch T.R."/>
            <person name="Ware J."/>
            <person name="Wei A.D."/>
            <person name="Weil G."/>
            <person name="Williams D.J."/>
            <person name="Zhang Y."/>
            <person name="Williams S.A."/>
            <person name="Fraser-Liggett C."/>
            <person name="Slatko B."/>
            <person name="Blaxter M.L."/>
            <person name="Scott A.L."/>
        </authorList>
    </citation>
    <scope>NUCLEOTIDE SEQUENCE</scope>
    <source>
        <strain evidence="3">FR3</strain>
    </source>
</reference>
<dbReference type="AlphaFoldDB" id="A0A4E9EZV5"/>
<keyword evidence="1" id="KW-1133">Transmembrane helix</keyword>
<keyword evidence="3" id="KW-1185">Reference proteome</keyword>
<dbReference type="WBParaSite" id="Bm18075a.1">
    <property type="protein sequence ID" value="Bm18075a.1"/>
    <property type="gene ID" value="WBGene00269215"/>
</dbReference>
<feature type="transmembrane region" description="Helical" evidence="1">
    <location>
        <begin position="30"/>
        <end position="53"/>
    </location>
</feature>
<accession>A0A5S6PFA1</accession>
<protein>
    <submittedName>
        <fullName evidence="2 4">Uncharacterized protein</fullName>
    </submittedName>
</protein>
<reference evidence="4" key="3">
    <citation type="submission" date="2019-12" db="UniProtKB">
        <authorList>
            <consortium name="WormBaseParasite"/>
        </authorList>
    </citation>
    <scope>IDENTIFICATION</scope>
</reference>
<evidence type="ECO:0000313" key="3">
    <source>
        <dbReference type="Proteomes" id="UP000006672"/>
    </source>
</evidence>
<evidence type="ECO:0000256" key="1">
    <source>
        <dbReference type="SAM" id="Phobius"/>
    </source>
</evidence>
<dbReference type="KEGG" id="bmy:BM_BM18075"/>
<name>A0A4E9EZV5_BRUMA</name>
<proteinExistence type="predicted"/>
<dbReference type="CTD" id="66059165"/>
<accession>A0A4E9EZV5</accession>
<sequence>MAFIKTKSTSSRRSRQERFLRYILRRKQCYIVLLFEFLTLISLILILLLFFWLSRNEIKEMEIAKIENNWKRSEQHKLNFYTCDYEPIWEKPEQMNYDLCNNHYGKGAQIWTMQKTLTNSTRCVHKIHMLPCHKSLLEGAPSKIYDNERISPASCGGLFGAPMPYEYITSETTIRAPQVTNEMLARYYINQTILSTALHVKCPRCLVKSSWYASTIPLHCRRQLTTIELGWPYIAKYCDLEEEKEMNLEKMIYC</sequence>